<proteinExistence type="inferred from homology"/>
<feature type="signal peptide" evidence="6">
    <location>
        <begin position="1"/>
        <end position="21"/>
    </location>
</feature>
<evidence type="ECO:0000256" key="3">
    <source>
        <dbReference type="ARBA" id="ARBA00022919"/>
    </source>
</evidence>
<feature type="chain" id="PRO_5036726209" description="galactosylceramidase" evidence="6">
    <location>
        <begin position="22"/>
        <end position="663"/>
    </location>
</feature>
<evidence type="ECO:0000259" key="8">
    <source>
        <dbReference type="Pfam" id="PF21708"/>
    </source>
</evidence>
<accession>A0A939G7C1</accession>
<evidence type="ECO:0000256" key="4">
    <source>
        <dbReference type="ARBA" id="ARBA00022963"/>
    </source>
</evidence>
<protein>
    <recommendedName>
        <fullName evidence="2">galactosylceramidase</fullName>
        <ecNumber evidence="2">3.2.1.46</ecNumber>
    </recommendedName>
    <alternativeName>
        <fullName evidence="5">Galactosylceramidase</fullName>
    </alternativeName>
</protein>
<evidence type="ECO:0000313" key="10">
    <source>
        <dbReference type="Proteomes" id="UP000664795"/>
    </source>
</evidence>
<feature type="domain" description="Glycosyl hydrolase family 59 catalytic" evidence="7">
    <location>
        <begin position="37"/>
        <end position="353"/>
    </location>
</feature>
<evidence type="ECO:0000256" key="1">
    <source>
        <dbReference type="ARBA" id="ARBA00005637"/>
    </source>
</evidence>
<dbReference type="Proteomes" id="UP000664795">
    <property type="component" value="Unassembled WGS sequence"/>
</dbReference>
<keyword evidence="4" id="KW-0442">Lipid degradation</keyword>
<dbReference type="GO" id="GO:0004336">
    <property type="term" value="F:galactosylceramidase activity"/>
    <property type="evidence" value="ECO:0007669"/>
    <property type="project" value="UniProtKB-EC"/>
</dbReference>
<keyword evidence="10" id="KW-1185">Reference proteome</keyword>
<dbReference type="EC" id="3.2.1.46" evidence="2"/>
<comment type="caution">
    <text evidence="9">The sequence shown here is derived from an EMBL/GenBank/DDBJ whole genome shotgun (WGS) entry which is preliminary data.</text>
</comment>
<evidence type="ECO:0000313" key="9">
    <source>
        <dbReference type="EMBL" id="MBO0931979.1"/>
    </source>
</evidence>
<keyword evidence="3" id="KW-0746">Sphingolipid metabolism</keyword>
<gene>
    <name evidence="9" type="ORF">J2I48_13295</name>
</gene>
<dbReference type="InterPro" id="IPR049161">
    <property type="entry name" value="GH59_cat"/>
</dbReference>
<dbReference type="InterPro" id="IPR017853">
    <property type="entry name" value="GH"/>
</dbReference>
<dbReference type="Gene3D" id="3.20.20.80">
    <property type="entry name" value="Glycosidases"/>
    <property type="match status" value="1"/>
</dbReference>
<dbReference type="Pfam" id="PF21708">
    <property type="entry name" value="Glyco_hydro_59_C"/>
    <property type="match status" value="1"/>
</dbReference>
<dbReference type="InterPro" id="IPR049162">
    <property type="entry name" value="GH59_C"/>
</dbReference>
<dbReference type="Gene3D" id="3.20.20.70">
    <property type="entry name" value="Aldolase class I"/>
    <property type="match status" value="1"/>
</dbReference>
<keyword evidence="6" id="KW-0732">Signal</keyword>
<dbReference type="GO" id="GO:0005764">
    <property type="term" value="C:lysosome"/>
    <property type="evidence" value="ECO:0007669"/>
    <property type="project" value="TreeGrafter"/>
</dbReference>
<dbReference type="EMBL" id="JAFMYU010000009">
    <property type="protein sequence ID" value="MBO0931979.1"/>
    <property type="molecule type" value="Genomic_DNA"/>
</dbReference>
<evidence type="ECO:0000256" key="5">
    <source>
        <dbReference type="ARBA" id="ARBA00033098"/>
    </source>
</evidence>
<dbReference type="GO" id="GO:0006683">
    <property type="term" value="P:galactosylceramide catabolic process"/>
    <property type="evidence" value="ECO:0007669"/>
    <property type="project" value="InterPro"/>
</dbReference>
<evidence type="ECO:0000259" key="7">
    <source>
        <dbReference type="Pfam" id="PF02057"/>
    </source>
</evidence>
<dbReference type="RefSeq" id="WP_207335947.1">
    <property type="nucleotide sequence ID" value="NZ_JAFMYU010000009.1"/>
</dbReference>
<organism evidence="9 10">
    <name type="scientific">Fibrella aquatilis</name>
    <dbReference type="NCBI Taxonomy" id="2817059"/>
    <lineage>
        <taxon>Bacteria</taxon>
        <taxon>Pseudomonadati</taxon>
        <taxon>Bacteroidota</taxon>
        <taxon>Cytophagia</taxon>
        <taxon>Cytophagales</taxon>
        <taxon>Spirosomataceae</taxon>
        <taxon>Fibrella</taxon>
    </lineage>
</organism>
<dbReference type="Gene3D" id="2.60.120.560">
    <property type="entry name" value="Exo-inulinase, domain 1"/>
    <property type="match status" value="1"/>
</dbReference>
<dbReference type="InterPro" id="IPR001286">
    <property type="entry name" value="Glyco_hydro_59"/>
</dbReference>
<keyword evidence="4" id="KW-0443">Lipid metabolism</keyword>
<reference evidence="9 10" key="1">
    <citation type="submission" date="2021-03" db="EMBL/GenBank/DDBJ databases">
        <title>Fibrella sp. HMF5036 genome sequencing and assembly.</title>
        <authorList>
            <person name="Kang H."/>
            <person name="Kim H."/>
            <person name="Bae S."/>
            <person name="Joh K."/>
        </authorList>
    </citation>
    <scope>NUCLEOTIDE SEQUENCE [LARGE SCALE GENOMIC DNA]</scope>
    <source>
        <strain evidence="9 10">HMF5036</strain>
    </source>
</reference>
<dbReference type="PANTHER" id="PTHR15172:SF1">
    <property type="entry name" value="GALACTOCEREBROSIDASE"/>
    <property type="match status" value="1"/>
</dbReference>
<dbReference type="AlphaFoldDB" id="A0A939G7C1"/>
<sequence length="663" mass="74288">MRKKITLRLAALTLLTGQALAQSSVISVDLSSPGRVYEGIGGLSAGASSRLLADYPEPQKSQVLDLLFKPNFGASLNHLKVEIGGDVNSTDGTEPSHAHSYDEWLHPKPAYFQRGYEWMLLRGAKKRNPAIKLDCLAWGVPGWIGEGRYYSQQNADYLTSFIKGARQHHNLTFDYTGIWNERAYDTNWIKILRKTLNQSGLDSVKIVAGDVFDFKIAEQCAADQELDKAVQAYGVHYNENYPNSAQMPNAWAQMQWKDNPFGSSPQAKQSGKPLYYSEGGPWRGDWAGARLLGQIFNREYLNGRITRSIIWSLVTSYYDNLSLPNSGLFIAKTPWSGHYEVQPAVWIVAHTTQFAHPGWQYLDRSSGYLPAGGSYVTLRSPDSHDVSMVLETFEANKPEAVTIQLPRLADRKTVTIWRSQVGGDEFVRWKTLPYKSIITFQADTASIYTITTTTGQQKGSFANVPADKPFPLPYQTDFEADSIGQMPRYLADQGGSFEVVPRLGDDGKTTAGHAIRQLVRQRGIEWETGDDAHPATIVGDTTWTDYTIRVDGRLAENTGTLTLGGRIIDTHRGIAPFEGYWLRFTRSKWELYAGARKLKDGDSYRLYPFGWHTYQLQFRSNTITGSVDGRPLFTVEDTRYKRGMVSLGSGYNLAEFDNLSINP</sequence>
<feature type="domain" description="Glycosyl hydrolase family 59 C-terminal lectin" evidence="8">
    <location>
        <begin position="492"/>
        <end position="662"/>
    </location>
</feature>
<comment type="similarity">
    <text evidence="1">Belongs to the glycosyl hydrolase 59 family.</text>
</comment>
<evidence type="ECO:0000256" key="2">
    <source>
        <dbReference type="ARBA" id="ARBA00012657"/>
    </source>
</evidence>
<dbReference type="Pfam" id="PF02057">
    <property type="entry name" value="Glyco_hydro_59"/>
    <property type="match status" value="1"/>
</dbReference>
<dbReference type="GO" id="GO:0016020">
    <property type="term" value="C:membrane"/>
    <property type="evidence" value="ECO:0007669"/>
    <property type="project" value="GOC"/>
</dbReference>
<evidence type="ECO:0000256" key="6">
    <source>
        <dbReference type="SAM" id="SignalP"/>
    </source>
</evidence>
<name>A0A939G7C1_9BACT</name>
<dbReference type="PANTHER" id="PTHR15172">
    <property type="entry name" value="GALACTOCEREBROSIDASE"/>
    <property type="match status" value="1"/>
</dbReference>
<dbReference type="InterPro" id="IPR013785">
    <property type="entry name" value="Aldolase_TIM"/>
</dbReference>
<dbReference type="SUPFAM" id="SSF51445">
    <property type="entry name" value="(Trans)glycosidases"/>
    <property type="match status" value="1"/>
</dbReference>